<proteinExistence type="predicted"/>
<reference evidence="1" key="1">
    <citation type="journal article" date="2015" name="Nature">
        <title>Complex archaea that bridge the gap between prokaryotes and eukaryotes.</title>
        <authorList>
            <person name="Spang A."/>
            <person name="Saw J.H."/>
            <person name="Jorgensen S.L."/>
            <person name="Zaremba-Niedzwiedzka K."/>
            <person name="Martijn J."/>
            <person name="Lind A.E."/>
            <person name="van Eijk R."/>
            <person name="Schleper C."/>
            <person name="Guy L."/>
            <person name="Ettema T.J."/>
        </authorList>
    </citation>
    <scope>NUCLEOTIDE SEQUENCE</scope>
</reference>
<evidence type="ECO:0000313" key="1">
    <source>
        <dbReference type="EMBL" id="KKN16427.1"/>
    </source>
</evidence>
<comment type="caution">
    <text evidence="1">The sequence shown here is derived from an EMBL/GenBank/DDBJ whole genome shotgun (WGS) entry which is preliminary data.</text>
</comment>
<gene>
    <name evidence="1" type="ORF">LCGC14_0976050</name>
</gene>
<dbReference type="AlphaFoldDB" id="A0A0F9NWG8"/>
<name>A0A0F9NWG8_9ZZZZ</name>
<dbReference type="EMBL" id="LAZR01003615">
    <property type="protein sequence ID" value="KKN16427.1"/>
    <property type="molecule type" value="Genomic_DNA"/>
</dbReference>
<organism evidence="1">
    <name type="scientific">marine sediment metagenome</name>
    <dbReference type="NCBI Taxonomy" id="412755"/>
    <lineage>
        <taxon>unclassified sequences</taxon>
        <taxon>metagenomes</taxon>
        <taxon>ecological metagenomes</taxon>
    </lineage>
</organism>
<protein>
    <submittedName>
        <fullName evidence="1">Uncharacterized protein</fullName>
    </submittedName>
</protein>
<sequence>MKVDFSLASVMGDPRLSVATSPFAPGKTIIKRASFPKGQIPPHLTGYLIKAGECKGRTGVVVGPRGNPIPSTAACVKEKHAGGKGKK</sequence>
<accession>A0A0F9NWG8</accession>